<reference evidence="2 3" key="1">
    <citation type="submission" date="2020-09" db="EMBL/GenBank/DDBJ databases">
        <authorList>
            <person name="Kim M.K."/>
        </authorList>
    </citation>
    <scope>NUCLEOTIDE SEQUENCE [LARGE SCALE GENOMIC DNA]</scope>
    <source>
        <strain evidence="2 3">BT189</strain>
    </source>
</reference>
<dbReference type="PROSITE" id="PS51257">
    <property type="entry name" value="PROKAR_LIPOPROTEIN"/>
    <property type="match status" value="1"/>
</dbReference>
<name>A0ABR8JTJ0_9BACT</name>
<organism evidence="2 3">
    <name type="scientific">Hymenobacter armeniacus</name>
    <dbReference type="NCBI Taxonomy" id="2771358"/>
    <lineage>
        <taxon>Bacteria</taxon>
        <taxon>Pseudomonadati</taxon>
        <taxon>Bacteroidota</taxon>
        <taxon>Cytophagia</taxon>
        <taxon>Cytophagales</taxon>
        <taxon>Hymenobacteraceae</taxon>
        <taxon>Hymenobacter</taxon>
    </lineage>
</organism>
<feature type="signal peptide" evidence="1">
    <location>
        <begin position="1"/>
        <end position="21"/>
    </location>
</feature>
<evidence type="ECO:0000313" key="3">
    <source>
        <dbReference type="Proteomes" id="UP000606003"/>
    </source>
</evidence>
<dbReference type="EMBL" id="JACXAC010000001">
    <property type="protein sequence ID" value="MBD2721014.1"/>
    <property type="molecule type" value="Genomic_DNA"/>
</dbReference>
<sequence length="314" mass="33386">MKKLFALLLAGFGLASCNHQPSPPLATDEVNVLVGNAGYVAATGHAPTTASTEDERVQAHLAYAEHRLRQQPAVGLSPALAQRRARLLDLLHRYWVAGVFPRNYDHPEGRRPCFIDRDGRLCAVGYLVAETAGRPAAERINQAHQYDLIADMRTPVLADWVKTSGLTRAECALIQPTYGTPPPTEAEVKAYAVGSAVWGGVNVMLSAANASQFNRPDAGKGAAYAGVLSGTGQLLTGALRLPNDVRGINWIGGTTYGTERTISYLNIGMGTATLALSAWNLISHRNAAMKNTAVGVVSFPGPEGGSGLSLTRRF</sequence>
<dbReference type="Proteomes" id="UP000606003">
    <property type="component" value="Unassembled WGS sequence"/>
</dbReference>
<accession>A0ABR8JTJ0</accession>
<evidence type="ECO:0000313" key="2">
    <source>
        <dbReference type="EMBL" id="MBD2721014.1"/>
    </source>
</evidence>
<dbReference type="RefSeq" id="WP_190922277.1">
    <property type="nucleotide sequence ID" value="NZ_JACXAC010000001.1"/>
</dbReference>
<gene>
    <name evidence="2" type="ORF">IC234_02670</name>
</gene>
<evidence type="ECO:0000256" key="1">
    <source>
        <dbReference type="SAM" id="SignalP"/>
    </source>
</evidence>
<proteinExistence type="predicted"/>
<keyword evidence="3" id="KW-1185">Reference proteome</keyword>
<comment type="caution">
    <text evidence="2">The sequence shown here is derived from an EMBL/GenBank/DDBJ whole genome shotgun (WGS) entry which is preliminary data.</text>
</comment>
<keyword evidence="1" id="KW-0732">Signal</keyword>
<feature type="chain" id="PRO_5047055146" evidence="1">
    <location>
        <begin position="22"/>
        <end position="314"/>
    </location>
</feature>
<protein>
    <submittedName>
        <fullName evidence="2">Uncharacterized protein</fullName>
    </submittedName>
</protein>